<dbReference type="Gene3D" id="3.30.565.10">
    <property type="entry name" value="Histidine kinase-like ATPase, C-terminal domain"/>
    <property type="match status" value="1"/>
</dbReference>
<dbReference type="GO" id="GO:0004721">
    <property type="term" value="F:phosphoprotein phosphatase activity"/>
    <property type="evidence" value="ECO:0007669"/>
    <property type="project" value="TreeGrafter"/>
</dbReference>
<dbReference type="PRINTS" id="PR00344">
    <property type="entry name" value="BCTRLSENSOR"/>
</dbReference>
<keyword evidence="6" id="KW-0808">Transferase</keyword>
<dbReference type="EMBL" id="JANFFA010000001">
    <property type="protein sequence ID" value="MDQ2092783.1"/>
    <property type="molecule type" value="Genomic_DNA"/>
</dbReference>
<dbReference type="SMART" id="SM00387">
    <property type="entry name" value="HATPase_c"/>
    <property type="match status" value="1"/>
</dbReference>
<dbReference type="RefSeq" id="WP_317624402.1">
    <property type="nucleotide sequence ID" value="NZ_JANFFA010000001.1"/>
</dbReference>
<dbReference type="Pfam" id="PF00512">
    <property type="entry name" value="HisKA"/>
    <property type="match status" value="1"/>
</dbReference>
<evidence type="ECO:0000256" key="1">
    <source>
        <dbReference type="ARBA" id="ARBA00000085"/>
    </source>
</evidence>
<dbReference type="InterPro" id="IPR036890">
    <property type="entry name" value="HATPase_C_sf"/>
</dbReference>
<evidence type="ECO:0000313" key="14">
    <source>
        <dbReference type="Proteomes" id="UP001227162"/>
    </source>
</evidence>
<proteinExistence type="predicted"/>
<evidence type="ECO:0000259" key="12">
    <source>
        <dbReference type="PROSITE" id="PS50109"/>
    </source>
</evidence>
<evidence type="ECO:0000256" key="8">
    <source>
        <dbReference type="ARBA" id="ARBA00022777"/>
    </source>
</evidence>
<dbReference type="GO" id="GO:0005886">
    <property type="term" value="C:plasma membrane"/>
    <property type="evidence" value="ECO:0007669"/>
    <property type="project" value="UniProtKB-SubCell"/>
</dbReference>
<comment type="catalytic activity">
    <reaction evidence="1">
        <text>ATP + protein L-histidine = ADP + protein N-phospho-L-histidine.</text>
        <dbReference type="EC" id="2.7.13.3"/>
    </reaction>
</comment>
<dbReference type="Gene3D" id="1.10.287.130">
    <property type="match status" value="1"/>
</dbReference>
<evidence type="ECO:0000256" key="10">
    <source>
        <dbReference type="ARBA" id="ARBA00023012"/>
    </source>
</evidence>
<keyword evidence="5" id="KW-0597">Phosphoprotein</keyword>
<dbReference type="CDD" id="cd00082">
    <property type="entry name" value="HisKA"/>
    <property type="match status" value="1"/>
</dbReference>
<dbReference type="GO" id="GO:0005524">
    <property type="term" value="F:ATP binding"/>
    <property type="evidence" value="ECO:0007669"/>
    <property type="project" value="UniProtKB-KW"/>
</dbReference>
<evidence type="ECO:0000313" key="13">
    <source>
        <dbReference type="EMBL" id="MDQ2092783.1"/>
    </source>
</evidence>
<comment type="caution">
    <text evidence="13">The sequence shown here is derived from an EMBL/GenBank/DDBJ whole genome shotgun (WGS) entry which is preliminary data.</text>
</comment>
<reference evidence="13" key="1">
    <citation type="submission" date="2022-07" db="EMBL/GenBank/DDBJ databases">
        <authorList>
            <person name="Otstavnykh N."/>
            <person name="Isaeva M."/>
            <person name="Bystritskaya E."/>
        </authorList>
    </citation>
    <scope>NUCLEOTIDE SEQUENCE</scope>
    <source>
        <strain evidence="13">10Alg 79</strain>
    </source>
</reference>
<dbReference type="FunFam" id="3.30.565.10:FF:000006">
    <property type="entry name" value="Sensor histidine kinase WalK"/>
    <property type="match status" value="1"/>
</dbReference>
<evidence type="ECO:0000256" key="4">
    <source>
        <dbReference type="ARBA" id="ARBA00022475"/>
    </source>
</evidence>
<dbReference type="SUPFAM" id="SSF47384">
    <property type="entry name" value="Homodimeric domain of signal transducing histidine kinase"/>
    <property type="match status" value="1"/>
</dbReference>
<evidence type="ECO:0000256" key="5">
    <source>
        <dbReference type="ARBA" id="ARBA00022553"/>
    </source>
</evidence>
<evidence type="ECO:0000256" key="2">
    <source>
        <dbReference type="ARBA" id="ARBA00004236"/>
    </source>
</evidence>
<keyword evidence="9 13" id="KW-0067">ATP-binding</keyword>
<evidence type="ECO:0000256" key="6">
    <source>
        <dbReference type="ARBA" id="ARBA00022679"/>
    </source>
</evidence>
<protein>
    <recommendedName>
        <fullName evidence="3">histidine kinase</fullName>
        <ecNumber evidence="3">2.7.13.3</ecNumber>
    </recommendedName>
</protein>
<dbReference type="FunFam" id="1.10.287.130:FF:000008">
    <property type="entry name" value="Two-component sensor histidine kinase"/>
    <property type="match status" value="1"/>
</dbReference>
<dbReference type="GO" id="GO:0016036">
    <property type="term" value="P:cellular response to phosphate starvation"/>
    <property type="evidence" value="ECO:0007669"/>
    <property type="project" value="TreeGrafter"/>
</dbReference>
<dbReference type="Pfam" id="PF02518">
    <property type="entry name" value="HATPase_c"/>
    <property type="match status" value="1"/>
</dbReference>
<evidence type="ECO:0000256" key="7">
    <source>
        <dbReference type="ARBA" id="ARBA00022741"/>
    </source>
</evidence>
<reference evidence="13" key="2">
    <citation type="submission" date="2023-04" db="EMBL/GenBank/DDBJ databases">
        <title>'Rhodoalgimonas zhirmunskyi' gen. nov., isolated from a red alga.</title>
        <authorList>
            <person name="Nedashkovskaya O.I."/>
            <person name="Otstavnykh N.Y."/>
            <person name="Bystritskaya E.P."/>
            <person name="Balabanova L.A."/>
            <person name="Isaeva M.P."/>
        </authorList>
    </citation>
    <scope>NUCLEOTIDE SEQUENCE</scope>
    <source>
        <strain evidence="13">10Alg 79</strain>
    </source>
</reference>
<keyword evidence="10" id="KW-0902">Two-component regulatory system</keyword>
<gene>
    <name evidence="13" type="ORF">NOI20_01525</name>
</gene>
<dbReference type="InterPro" id="IPR050351">
    <property type="entry name" value="BphY/WalK/GraS-like"/>
</dbReference>
<keyword evidence="4" id="KW-1003">Cell membrane</keyword>
<dbReference type="GO" id="GO:0000155">
    <property type="term" value="F:phosphorelay sensor kinase activity"/>
    <property type="evidence" value="ECO:0007669"/>
    <property type="project" value="InterPro"/>
</dbReference>
<accession>A0AAJ1X2Y4</accession>
<comment type="subcellular location">
    <subcellularLocation>
        <location evidence="2">Cell membrane</location>
    </subcellularLocation>
</comment>
<evidence type="ECO:0000256" key="11">
    <source>
        <dbReference type="ARBA" id="ARBA00023136"/>
    </source>
</evidence>
<keyword evidence="14" id="KW-1185">Reference proteome</keyword>
<sequence>MDTPPSAASGVTATPEEEAAQTVVVALALPALMIAPDERISAINEKGVALLGKQAGRHYISSLRQPDLLEAIERCAATKAPQKTNYLSQQGGQDATYIANASWFDLPPAKGVLVSFEDVSHLEHAGQMRRDFVANVSHELRTPLTSLMGFIETLRGPARDDSEARARFLDIMQREAERMERLVKDLLSLNRVESEERVRPTSEVDLAALCRSVVHTMTPLADSAGVTLVKDLPESLVAPADEDQLRQVLTNLIENAVKYGGSGGEVVLRLQGSPREAAMRGPAAILSVSDKGPGIPLVHIPRLTERFYRVDSHRSRVVGGTGLGLAIVKHIINRHRGRLKIESTQGQGTCFTVILPLSV</sequence>
<dbReference type="SMART" id="SM00388">
    <property type="entry name" value="HisKA"/>
    <property type="match status" value="1"/>
</dbReference>
<dbReference type="InterPro" id="IPR004358">
    <property type="entry name" value="Sig_transdc_His_kin-like_C"/>
</dbReference>
<dbReference type="PROSITE" id="PS50109">
    <property type="entry name" value="HIS_KIN"/>
    <property type="match status" value="1"/>
</dbReference>
<dbReference type="InterPro" id="IPR003594">
    <property type="entry name" value="HATPase_dom"/>
</dbReference>
<dbReference type="InterPro" id="IPR036097">
    <property type="entry name" value="HisK_dim/P_sf"/>
</dbReference>
<name>A0AAJ1X2Y4_9RHOB</name>
<evidence type="ECO:0000256" key="3">
    <source>
        <dbReference type="ARBA" id="ARBA00012438"/>
    </source>
</evidence>
<organism evidence="13 14">
    <name type="scientific">Rhodalgimonas zhirmunskyi</name>
    <dbReference type="NCBI Taxonomy" id="2964767"/>
    <lineage>
        <taxon>Bacteria</taxon>
        <taxon>Pseudomonadati</taxon>
        <taxon>Pseudomonadota</taxon>
        <taxon>Alphaproteobacteria</taxon>
        <taxon>Rhodobacterales</taxon>
        <taxon>Roseobacteraceae</taxon>
        <taxon>Rhodalgimonas</taxon>
    </lineage>
</organism>
<evidence type="ECO:0000256" key="9">
    <source>
        <dbReference type="ARBA" id="ARBA00022840"/>
    </source>
</evidence>
<keyword evidence="7" id="KW-0547">Nucleotide-binding</keyword>
<dbReference type="InterPro" id="IPR003661">
    <property type="entry name" value="HisK_dim/P_dom"/>
</dbReference>
<keyword evidence="8" id="KW-0418">Kinase</keyword>
<dbReference type="AlphaFoldDB" id="A0AAJ1X2Y4"/>
<dbReference type="PANTHER" id="PTHR45453:SF1">
    <property type="entry name" value="PHOSPHATE REGULON SENSOR PROTEIN PHOR"/>
    <property type="match status" value="1"/>
</dbReference>
<keyword evidence="11" id="KW-0472">Membrane</keyword>
<feature type="domain" description="Histidine kinase" evidence="12">
    <location>
        <begin position="135"/>
        <end position="359"/>
    </location>
</feature>
<dbReference type="InterPro" id="IPR005467">
    <property type="entry name" value="His_kinase_dom"/>
</dbReference>
<dbReference type="SUPFAM" id="SSF55874">
    <property type="entry name" value="ATPase domain of HSP90 chaperone/DNA topoisomerase II/histidine kinase"/>
    <property type="match status" value="1"/>
</dbReference>
<dbReference type="EC" id="2.7.13.3" evidence="3"/>
<dbReference type="Proteomes" id="UP001227162">
    <property type="component" value="Unassembled WGS sequence"/>
</dbReference>
<dbReference type="PANTHER" id="PTHR45453">
    <property type="entry name" value="PHOSPHATE REGULON SENSOR PROTEIN PHOR"/>
    <property type="match status" value="1"/>
</dbReference>